<proteinExistence type="predicted"/>
<reference evidence="1 2" key="1">
    <citation type="journal article" date="2018" name="New Phytol.">
        <title>Phylogenomics of Endogonaceae and evolution of mycorrhizas within Mucoromycota.</title>
        <authorList>
            <person name="Chang Y."/>
            <person name="Desiro A."/>
            <person name="Na H."/>
            <person name="Sandor L."/>
            <person name="Lipzen A."/>
            <person name="Clum A."/>
            <person name="Barry K."/>
            <person name="Grigoriev I.V."/>
            <person name="Martin F.M."/>
            <person name="Stajich J.E."/>
            <person name="Smith M.E."/>
            <person name="Bonito G."/>
            <person name="Spatafora J.W."/>
        </authorList>
    </citation>
    <scope>NUCLEOTIDE SEQUENCE [LARGE SCALE GENOMIC DNA]</scope>
    <source>
        <strain evidence="1 2">AD002</strain>
    </source>
</reference>
<evidence type="ECO:0000313" key="1">
    <source>
        <dbReference type="EMBL" id="RUS24415.1"/>
    </source>
</evidence>
<accession>A0A433Q3N7</accession>
<protein>
    <submittedName>
        <fullName evidence="1">Uncharacterized protein</fullName>
    </submittedName>
</protein>
<organism evidence="1 2">
    <name type="scientific">Jimgerdemannia flammicorona</name>
    <dbReference type="NCBI Taxonomy" id="994334"/>
    <lineage>
        <taxon>Eukaryota</taxon>
        <taxon>Fungi</taxon>
        <taxon>Fungi incertae sedis</taxon>
        <taxon>Mucoromycota</taxon>
        <taxon>Mucoromycotina</taxon>
        <taxon>Endogonomycetes</taxon>
        <taxon>Endogonales</taxon>
        <taxon>Endogonaceae</taxon>
        <taxon>Jimgerdemannia</taxon>
    </lineage>
</organism>
<gene>
    <name evidence="1" type="ORF">BC938DRAFT_473611</name>
</gene>
<evidence type="ECO:0000313" key="2">
    <source>
        <dbReference type="Proteomes" id="UP000274822"/>
    </source>
</evidence>
<dbReference type="EMBL" id="RBNJ01016095">
    <property type="protein sequence ID" value="RUS24415.1"/>
    <property type="molecule type" value="Genomic_DNA"/>
</dbReference>
<comment type="caution">
    <text evidence="1">The sequence shown here is derived from an EMBL/GenBank/DDBJ whole genome shotgun (WGS) entry which is preliminary data.</text>
</comment>
<dbReference type="Proteomes" id="UP000274822">
    <property type="component" value="Unassembled WGS sequence"/>
</dbReference>
<keyword evidence="2" id="KW-1185">Reference proteome</keyword>
<dbReference type="AlphaFoldDB" id="A0A433Q3N7"/>
<sequence>MTMYPSAGSLCPNMPPILLLELLVMLKHNQPRRQNPCLVHDIEVVTLGLIRGGPVGDHLPVGSASGRSVVVRSETKPNRSNAKATYLQ</sequence>
<name>A0A433Q3N7_9FUNG</name>